<proteinExistence type="predicted"/>
<keyword evidence="1" id="KW-0645">Protease</keyword>
<feature type="compositionally biased region" description="Basic and acidic residues" evidence="10">
    <location>
        <begin position="501"/>
        <end position="510"/>
    </location>
</feature>
<dbReference type="SMART" id="SM00279">
    <property type="entry name" value="HhH2"/>
    <property type="match status" value="1"/>
</dbReference>
<keyword evidence="8" id="KW-0238">DNA-binding</keyword>
<dbReference type="PANTHER" id="PTHR24559">
    <property type="entry name" value="TRANSPOSON TY3-I GAG-POL POLYPROTEIN"/>
    <property type="match status" value="1"/>
</dbReference>
<keyword evidence="5" id="KW-0255">Endonuclease</keyword>
<feature type="domain" description="Reverse transcriptase" evidence="11">
    <location>
        <begin position="1046"/>
        <end position="1211"/>
    </location>
</feature>
<dbReference type="Pfam" id="PF02739">
    <property type="entry name" value="5_3_exonuc_N"/>
    <property type="match status" value="1"/>
</dbReference>
<feature type="compositionally biased region" description="Basic residues" evidence="10">
    <location>
        <begin position="511"/>
        <end position="520"/>
    </location>
</feature>
<dbReference type="EMBL" id="BFEA01000566">
    <property type="protein sequence ID" value="GBG86474.1"/>
    <property type="molecule type" value="Genomic_DNA"/>
</dbReference>
<dbReference type="CDD" id="cd00303">
    <property type="entry name" value="retropepsin_like"/>
    <property type="match status" value="1"/>
</dbReference>
<evidence type="ECO:0000256" key="4">
    <source>
        <dbReference type="ARBA" id="ARBA00022722"/>
    </source>
</evidence>
<dbReference type="InterPro" id="IPR008918">
    <property type="entry name" value="HhH2"/>
</dbReference>
<comment type="caution">
    <text evidence="12">The sequence shown here is derived from an EMBL/GenBank/DDBJ whole genome shotgun (WGS) entry which is preliminary data.</text>
</comment>
<dbReference type="SUPFAM" id="SSF50630">
    <property type="entry name" value="Acid proteases"/>
    <property type="match status" value="1"/>
</dbReference>
<dbReference type="SUPFAM" id="SSF47807">
    <property type="entry name" value="5' to 3' exonuclease, C-terminal subdomain"/>
    <property type="match status" value="1"/>
</dbReference>
<dbReference type="SUPFAM" id="SSF56672">
    <property type="entry name" value="DNA/RNA polymerases"/>
    <property type="match status" value="1"/>
</dbReference>
<dbReference type="InterPro" id="IPR053134">
    <property type="entry name" value="RNA-dir_DNA_polymerase"/>
</dbReference>
<organism evidence="12 13">
    <name type="scientific">Chara braunii</name>
    <name type="common">Braun's stonewort</name>
    <dbReference type="NCBI Taxonomy" id="69332"/>
    <lineage>
        <taxon>Eukaryota</taxon>
        <taxon>Viridiplantae</taxon>
        <taxon>Streptophyta</taxon>
        <taxon>Charophyceae</taxon>
        <taxon>Charales</taxon>
        <taxon>Characeae</taxon>
        <taxon>Chara</taxon>
    </lineage>
</organism>
<keyword evidence="9" id="KW-0175">Coiled coil</keyword>
<name>A0A388LVX2_CHABU</name>
<dbReference type="CDD" id="cd09898">
    <property type="entry name" value="H3TH_53EXO"/>
    <property type="match status" value="1"/>
</dbReference>
<dbReference type="Gene3D" id="3.10.10.10">
    <property type="entry name" value="HIV Type 1 Reverse Transcriptase, subunit A, domain 1"/>
    <property type="match status" value="1"/>
</dbReference>
<dbReference type="Gene3D" id="2.40.70.10">
    <property type="entry name" value="Acid Proteases"/>
    <property type="match status" value="1"/>
</dbReference>
<evidence type="ECO:0000313" key="12">
    <source>
        <dbReference type="EMBL" id="GBG86474.1"/>
    </source>
</evidence>
<protein>
    <recommendedName>
        <fullName evidence="11">Reverse transcriptase domain-containing protein</fullName>
    </recommendedName>
</protein>
<evidence type="ECO:0000256" key="10">
    <source>
        <dbReference type="SAM" id="MobiDB-lite"/>
    </source>
</evidence>
<feature type="region of interest" description="Disordered" evidence="10">
    <location>
        <begin position="476"/>
        <end position="520"/>
    </location>
</feature>
<dbReference type="InterPro" id="IPR036279">
    <property type="entry name" value="5-3_exonuclease_C_sf"/>
</dbReference>
<evidence type="ECO:0000259" key="11">
    <source>
        <dbReference type="PROSITE" id="PS50878"/>
    </source>
</evidence>
<evidence type="ECO:0000256" key="1">
    <source>
        <dbReference type="ARBA" id="ARBA00022670"/>
    </source>
</evidence>
<dbReference type="Pfam" id="PF00078">
    <property type="entry name" value="RVT_1"/>
    <property type="match status" value="1"/>
</dbReference>
<keyword evidence="6" id="KW-0378">Hydrolase</keyword>
<evidence type="ECO:0000256" key="7">
    <source>
        <dbReference type="ARBA" id="ARBA00022918"/>
    </source>
</evidence>
<dbReference type="CDD" id="cd09859">
    <property type="entry name" value="PIN_53EXO"/>
    <property type="match status" value="1"/>
</dbReference>
<keyword evidence="3" id="KW-0548">Nucleotidyltransferase</keyword>
<accession>A0A388LVX2</accession>
<dbReference type="PROSITE" id="PS00141">
    <property type="entry name" value="ASP_PROTEASE"/>
    <property type="match status" value="1"/>
</dbReference>
<keyword evidence="7" id="KW-0695">RNA-directed DNA polymerase</keyword>
<dbReference type="PROSITE" id="PS50878">
    <property type="entry name" value="RT_POL"/>
    <property type="match status" value="1"/>
</dbReference>
<dbReference type="STRING" id="69332.A0A388LVX2"/>
<dbReference type="SMART" id="SM00475">
    <property type="entry name" value="53EXOc"/>
    <property type="match status" value="1"/>
</dbReference>
<dbReference type="InterPro" id="IPR000477">
    <property type="entry name" value="RT_dom"/>
</dbReference>
<dbReference type="AlphaFoldDB" id="A0A388LVX2"/>
<dbReference type="PANTHER" id="PTHR24559:SF444">
    <property type="entry name" value="REVERSE TRANSCRIPTASE DOMAIN-CONTAINING PROTEIN"/>
    <property type="match status" value="1"/>
</dbReference>
<dbReference type="SUPFAM" id="SSF88723">
    <property type="entry name" value="PIN domain-like"/>
    <property type="match status" value="1"/>
</dbReference>
<dbReference type="InterPro" id="IPR020045">
    <property type="entry name" value="DNA_polI_H3TH"/>
</dbReference>
<sequence length="1211" mass="135525">MQVWSRAAWADAVPQSAAWEDEGELSALPGYGELPSLRRRKKEAKEESGEVPTPTIFIILLGASSGRPQLGHCCIKEASRQRLTFRHALYPEYKSDRNPTPDLVDQAMPYVKAAIAALGLSITEMSGVEADDVIATIAVRADAAGFKVLIASPDKDFFQILSQGISLLRPDLKGPGVVPYDLSNFQERFGGLSPLQFVDVLALMGDTIDSIPGVKGIGQKGAIKLVQQYGDVNGVTSGVNGVNGGVNAEGQSVEQLPDPRTRAQVEQRRQLLSGRLNLLATELHDAGTDAESHVWAQFDLRKAQADLDAAQTGTDLLKIQEFIIQCRKALDAYICQQFEDIANGRNAKNDVVVTEQTIDENIRQLEEALEKEKTRKAEMIKKKEQDEQQAKREQEVRQPVVTVAGEEQVVALNQLVEYLAHLETRLDHFEAKLEELTVGLKNVTNLVKGKEKEVRKEQPEKKLMSDAMKDLRVKVKEGESSGPPPPTPPSSPPSSPHPSGGKKDKEEKSEKPKKKEKAKMRLPFTFSNKKDEDLLVWIAEIQTYCSTTPVAEESQVAFSTSCLGGEAKEWVLAEANAAGFDDIGKWAGTMTLKQFLDKIKERFLDKTTTDKAFDQLTTIGQKHWTSVEALSREVDHLLQVPGLNLQDDQVLYIYARAIPEPIRSQLVAESKSGKYKYRQFRDLALQREQMTSQVKQSYASVVKSGGNARAGARYGKRVLWRQKRQDHMLVVFDDDSVEKLPLEEGVPSNIESGKGDVTAAVVNKGGPRDHPEPVLCYVSLDDSFDELGNALLALRSSWAKKAKSKGELLLADVEIAHERTGALLDSGSTRSYISERVIRKLHLGMKVKCLARPITSILADKSTITVSHYVDRVKCKFRTKTGKKIVHEVSFLIEKNLPFDMILGMDWHEEANPEIKFKEKEVRLKNAQSELEAIKLYHKSGSDSTLSFCCMSYPAFRSMVRKKQLGQEVMMVLVKEVGESSTPYPPSIQKLLDEYKDLSQEPTGITERAIKHTIEIIPGSKTPKGPIYRMSPTELEELRKQLQELTDKGWIRPSSSPYGAPVLFVPKKEGELRLCIDYRGLNSVTVKNVEPLPRIDDLLDQLQGCKYFSKIDLKSGYHQIEVAPEDQHKTAFRTRCGHYEFVVMPFGLTNAPATFQRSMNELFRQWLDQFVIVYLDDILIYSKTLEDHERHLRLVLGKLCKGNLKLNPKKV</sequence>
<dbReference type="Gene3D" id="3.30.70.270">
    <property type="match status" value="1"/>
</dbReference>
<dbReference type="InterPro" id="IPR043128">
    <property type="entry name" value="Rev_trsase/Diguanyl_cyclase"/>
</dbReference>
<evidence type="ECO:0000313" key="13">
    <source>
        <dbReference type="Proteomes" id="UP000265515"/>
    </source>
</evidence>
<dbReference type="Pfam" id="PF08284">
    <property type="entry name" value="RVP_2"/>
    <property type="match status" value="1"/>
</dbReference>
<dbReference type="InterPro" id="IPR001969">
    <property type="entry name" value="Aspartic_peptidase_AS"/>
</dbReference>
<reference evidence="12 13" key="1">
    <citation type="journal article" date="2018" name="Cell">
        <title>The Chara Genome: Secondary Complexity and Implications for Plant Terrestrialization.</title>
        <authorList>
            <person name="Nishiyama T."/>
            <person name="Sakayama H."/>
            <person name="Vries J.D."/>
            <person name="Buschmann H."/>
            <person name="Saint-Marcoux D."/>
            <person name="Ullrich K.K."/>
            <person name="Haas F.B."/>
            <person name="Vanderstraeten L."/>
            <person name="Becker D."/>
            <person name="Lang D."/>
            <person name="Vosolsobe S."/>
            <person name="Rombauts S."/>
            <person name="Wilhelmsson P.K.I."/>
            <person name="Janitza P."/>
            <person name="Kern R."/>
            <person name="Heyl A."/>
            <person name="Rumpler F."/>
            <person name="Villalobos L.I.A.C."/>
            <person name="Clay J.M."/>
            <person name="Skokan R."/>
            <person name="Toyoda A."/>
            <person name="Suzuki Y."/>
            <person name="Kagoshima H."/>
            <person name="Schijlen E."/>
            <person name="Tajeshwar N."/>
            <person name="Catarino B."/>
            <person name="Hetherington A.J."/>
            <person name="Saltykova A."/>
            <person name="Bonnot C."/>
            <person name="Breuninger H."/>
            <person name="Symeonidi A."/>
            <person name="Radhakrishnan G.V."/>
            <person name="Van Nieuwerburgh F."/>
            <person name="Deforce D."/>
            <person name="Chang C."/>
            <person name="Karol K.G."/>
            <person name="Hedrich R."/>
            <person name="Ulvskov P."/>
            <person name="Glockner G."/>
            <person name="Delwiche C.F."/>
            <person name="Petrasek J."/>
            <person name="Van de Peer Y."/>
            <person name="Friml J."/>
            <person name="Beilby M."/>
            <person name="Dolan L."/>
            <person name="Kohara Y."/>
            <person name="Sugano S."/>
            <person name="Fujiyama A."/>
            <person name="Delaux P.-M."/>
            <person name="Quint M."/>
            <person name="TheiBen G."/>
            <person name="Hagemann M."/>
            <person name="Harholt J."/>
            <person name="Dunand C."/>
            <person name="Zachgo S."/>
            <person name="Langdale J."/>
            <person name="Maumus F."/>
            <person name="Straeten D.V.D."/>
            <person name="Gould S.B."/>
            <person name="Rensing S.A."/>
        </authorList>
    </citation>
    <scope>NUCLEOTIDE SEQUENCE [LARGE SCALE GENOMIC DNA]</scope>
    <source>
        <strain evidence="12 13">S276</strain>
    </source>
</reference>
<dbReference type="Proteomes" id="UP000265515">
    <property type="component" value="Unassembled WGS sequence"/>
</dbReference>
<dbReference type="Gene3D" id="1.10.150.20">
    <property type="entry name" value="5' to 3' exonuclease, C-terminal subdomain"/>
    <property type="match status" value="1"/>
</dbReference>
<dbReference type="GO" id="GO:0008409">
    <property type="term" value="F:5'-3' exonuclease activity"/>
    <property type="evidence" value="ECO:0007669"/>
    <property type="project" value="InterPro"/>
</dbReference>
<keyword evidence="4" id="KW-0540">Nuclease</keyword>
<dbReference type="Gene3D" id="3.40.50.1010">
    <property type="entry name" value="5'-nuclease"/>
    <property type="match status" value="1"/>
</dbReference>
<keyword evidence="13" id="KW-1185">Reference proteome</keyword>
<dbReference type="InterPro" id="IPR029060">
    <property type="entry name" value="PIN-like_dom_sf"/>
</dbReference>
<feature type="compositionally biased region" description="Pro residues" evidence="10">
    <location>
        <begin position="482"/>
        <end position="496"/>
    </location>
</feature>
<gene>
    <name evidence="12" type="ORF">CBR_g41469</name>
</gene>
<dbReference type="OrthoDB" id="9445845at2759"/>
<dbReference type="InterPro" id="IPR002421">
    <property type="entry name" value="5-3_exonuclease"/>
</dbReference>
<dbReference type="Pfam" id="PF01367">
    <property type="entry name" value="5_3_exonuc"/>
    <property type="match status" value="1"/>
</dbReference>
<dbReference type="GO" id="GO:0006508">
    <property type="term" value="P:proteolysis"/>
    <property type="evidence" value="ECO:0007669"/>
    <property type="project" value="UniProtKB-KW"/>
</dbReference>
<dbReference type="GO" id="GO:0004190">
    <property type="term" value="F:aspartic-type endopeptidase activity"/>
    <property type="evidence" value="ECO:0007669"/>
    <property type="project" value="InterPro"/>
</dbReference>
<evidence type="ECO:0000256" key="5">
    <source>
        <dbReference type="ARBA" id="ARBA00022759"/>
    </source>
</evidence>
<dbReference type="GO" id="GO:0003677">
    <property type="term" value="F:DNA binding"/>
    <property type="evidence" value="ECO:0007669"/>
    <property type="project" value="UniProtKB-KW"/>
</dbReference>
<evidence type="ECO:0000256" key="8">
    <source>
        <dbReference type="ARBA" id="ARBA00023125"/>
    </source>
</evidence>
<keyword evidence="2" id="KW-0808">Transferase</keyword>
<dbReference type="InterPro" id="IPR043502">
    <property type="entry name" value="DNA/RNA_pol_sf"/>
</dbReference>
<dbReference type="InterPro" id="IPR020046">
    <property type="entry name" value="5-3_exonucl_a-hlix_arch_N"/>
</dbReference>
<evidence type="ECO:0000256" key="9">
    <source>
        <dbReference type="SAM" id="Coils"/>
    </source>
</evidence>
<dbReference type="GO" id="GO:0003964">
    <property type="term" value="F:RNA-directed DNA polymerase activity"/>
    <property type="evidence" value="ECO:0007669"/>
    <property type="project" value="UniProtKB-KW"/>
</dbReference>
<dbReference type="CDD" id="cd01647">
    <property type="entry name" value="RT_LTR"/>
    <property type="match status" value="1"/>
</dbReference>
<dbReference type="Gramene" id="GBG86474">
    <property type="protein sequence ID" value="GBG86474"/>
    <property type="gene ID" value="CBR_g41469"/>
</dbReference>
<dbReference type="InterPro" id="IPR021109">
    <property type="entry name" value="Peptidase_aspartic_dom_sf"/>
</dbReference>
<dbReference type="GO" id="GO:0004519">
    <property type="term" value="F:endonuclease activity"/>
    <property type="evidence" value="ECO:0007669"/>
    <property type="project" value="UniProtKB-KW"/>
</dbReference>
<feature type="coiled-coil region" evidence="9">
    <location>
        <begin position="355"/>
        <end position="439"/>
    </location>
</feature>
<dbReference type="FunFam" id="3.10.10.10:FF:000007">
    <property type="entry name" value="Retrovirus-related Pol polyprotein from transposon 17.6-like Protein"/>
    <property type="match status" value="1"/>
</dbReference>
<evidence type="ECO:0000256" key="3">
    <source>
        <dbReference type="ARBA" id="ARBA00022695"/>
    </source>
</evidence>
<evidence type="ECO:0000256" key="6">
    <source>
        <dbReference type="ARBA" id="ARBA00022801"/>
    </source>
</evidence>
<evidence type="ECO:0000256" key="2">
    <source>
        <dbReference type="ARBA" id="ARBA00022679"/>
    </source>
</evidence>